<dbReference type="InterPro" id="IPR050764">
    <property type="entry name" value="CbbQ/NirQ/NorQ/GpvN"/>
</dbReference>
<evidence type="ECO:0000313" key="3">
    <source>
        <dbReference type="Proteomes" id="UP000198304"/>
    </source>
</evidence>
<feature type="domain" description="AAA+ ATPase" evidence="1">
    <location>
        <begin position="40"/>
        <end position="183"/>
    </location>
</feature>
<dbReference type="PANTHER" id="PTHR42759">
    <property type="entry name" value="MOXR FAMILY PROTEIN"/>
    <property type="match status" value="1"/>
</dbReference>
<dbReference type="CDD" id="cd00009">
    <property type="entry name" value="AAA"/>
    <property type="match status" value="1"/>
</dbReference>
<dbReference type="PANTHER" id="PTHR42759:SF1">
    <property type="entry name" value="MAGNESIUM-CHELATASE SUBUNIT CHLD"/>
    <property type="match status" value="1"/>
</dbReference>
<dbReference type="Proteomes" id="UP000198304">
    <property type="component" value="Unassembled WGS sequence"/>
</dbReference>
<dbReference type="GO" id="GO:0005524">
    <property type="term" value="F:ATP binding"/>
    <property type="evidence" value="ECO:0007669"/>
    <property type="project" value="InterPro"/>
</dbReference>
<dbReference type="GO" id="GO:0016887">
    <property type="term" value="F:ATP hydrolysis activity"/>
    <property type="evidence" value="ECO:0007669"/>
    <property type="project" value="InterPro"/>
</dbReference>
<reference evidence="3" key="1">
    <citation type="submission" date="2017-06" db="EMBL/GenBank/DDBJ databases">
        <authorList>
            <person name="Varghese N."/>
            <person name="Submissions S."/>
        </authorList>
    </citation>
    <scope>NUCLEOTIDE SEQUENCE [LARGE SCALE GENOMIC DNA]</scope>
    <source>
        <strain evidence="3">SCA</strain>
    </source>
</reference>
<dbReference type="Pfam" id="PF07726">
    <property type="entry name" value="AAA_3"/>
    <property type="match status" value="1"/>
</dbReference>
<name>A0A239CA67_9FIRM</name>
<organism evidence="2 3">
    <name type="scientific">Anaerovirgula multivorans</name>
    <dbReference type="NCBI Taxonomy" id="312168"/>
    <lineage>
        <taxon>Bacteria</taxon>
        <taxon>Bacillati</taxon>
        <taxon>Bacillota</taxon>
        <taxon>Clostridia</taxon>
        <taxon>Peptostreptococcales</taxon>
        <taxon>Natronincolaceae</taxon>
        <taxon>Anaerovirgula</taxon>
    </lineage>
</organism>
<gene>
    <name evidence="2" type="ORF">SAMN05446037_100570</name>
</gene>
<dbReference type="InterPro" id="IPR027417">
    <property type="entry name" value="P-loop_NTPase"/>
</dbReference>
<dbReference type="Gene3D" id="3.40.50.300">
    <property type="entry name" value="P-loop containing nucleotide triphosphate hydrolases"/>
    <property type="match status" value="1"/>
</dbReference>
<dbReference type="OrthoDB" id="9808397at2"/>
<protein>
    <submittedName>
        <fullName evidence="2">MoxR-like ATPase</fullName>
    </submittedName>
</protein>
<dbReference type="InterPro" id="IPR003593">
    <property type="entry name" value="AAA+_ATPase"/>
</dbReference>
<dbReference type="InterPro" id="IPR041628">
    <property type="entry name" value="ChlI/MoxR_AAA_lid"/>
</dbReference>
<dbReference type="AlphaFoldDB" id="A0A239CA67"/>
<dbReference type="SMART" id="SM00382">
    <property type="entry name" value="AAA"/>
    <property type="match status" value="1"/>
</dbReference>
<dbReference type="Gene3D" id="1.10.8.80">
    <property type="entry name" value="Magnesium chelatase subunit I, C-Terminal domain"/>
    <property type="match status" value="1"/>
</dbReference>
<dbReference type="SUPFAM" id="SSF52540">
    <property type="entry name" value="P-loop containing nucleoside triphosphate hydrolases"/>
    <property type="match status" value="1"/>
</dbReference>
<dbReference type="EMBL" id="FZOJ01000005">
    <property type="protein sequence ID" value="SNS16521.1"/>
    <property type="molecule type" value="Genomic_DNA"/>
</dbReference>
<dbReference type="InterPro" id="IPR011703">
    <property type="entry name" value="ATPase_AAA-3"/>
</dbReference>
<proteinExistence type="predicted"/>
<dbReference type="PIRSF" id="PIRSF002849">
    <property type="entry name" value="AAA_ATPase_chaperone_MoxR_prd"/>
    <property type="match status" value="1"/>
</dbReference>
<dbReference type="RefSeq" id="WP_089282118.1">
    <property type="nucleotide sequence ID" value="NZ_FZOJ01000005.1"/>
</dbReference>
<evidence type="ECO:0000313" key="2">
    <source>
        <dbReference type="EMBL" id="SNS16521.1"/>
    </source>
</evidence>
<sequence length="323" mass="36404">MYRNIPENFKRVFDLITAEVGKQMIGQQENIHHVLIGIICGGNILMEGAPGLGKTLLIKTFARVLNLPFARIQFTPDLMPMDIIGTEIVRNYHEKMEIQFEKGPIFSSLILADEINRATPKTQSALLQAMAEKTVTVGKTTYNLQEPFFVLATQNPIEMEGTYNLPEAQLDRFMFKVEIKLPKQKELSDIVDITVGEKTEVDLEAVVTKEEIMEMKKIVYSVPVCDEVKDRAIQIILNTHPEETKIPEVKDYVRWGSSPRGLQALILGAKAKALTEGRYHVALQDLYTIAPVALNHRVKLNFKSISDKVDGQTIISTILKQVI</sequence>
<evidence type="ECO:0000259" key="1">
    <source>
        <dbReference type="SMART" id="SM00382"/>
    </source>
</evidence>
<accession>A0A239CA67</accession>
<dbReference type="Pfam" id="PF17863">
    <property type="entry name" value="AAA_lid_2"/>
    <property type="match status" value="1"/>
</dbReference>
<keyword evidence="3" id="KW-1185">Reference proteome</keyword>